<gene>
    <name evidence="2" type="ORF">O185_14060</name>
</gene>
<evidence type="ECO:0000313" key="2">
    <source>
        <dbReference type="EMBL" id="ERT12453.1"/>
    </source>
</evidence>
<name>U7QXN3_PHOTE</name>
<dbReference type="PATRIC" id="fig|1389415.4.peg.2798"/>
<dbReference type="AlphaFoldDB" id="U7QXN3"/>
<dbReference type="EMBL" id="AXDT01000131">
    <property type="protein sequence ID" value="ERT12453.1"/>
    <property type="molecule type" value="Genomic_DNA"/>
</dbReference>
<organism evidence="2 3">
    <name type="scientific">Photorhabdus temperata J3</name>
    <dbReference type="NCBI Taxonomy" id="1389415"/>
    <lineage>
        <taxon>Bacteria</taxon>
        <taxon>Pseudomonadati</taxon>
        <taxon>Pseudomonadota</taxon>
        <taxon>Gammaproteobacteria</taxon>
        <taxon>Enterobacterales</taxon>
        <taxon>Morganellaceae</taxon>
        <taxon>Photorhabdus</taxon>
    </lineage>
</organism>
<keyword evidence="1" id="KW-0472">Membrane</keyword>
<keyword evidence="3" id="KW-1185">Reference proteome</keyword>
<reference evidence="2 3" key="1">
    <citation type="submission" date="2013-10" db="EMBL/GenBank/DDBJ databases">
        <title>Whole Genome Shotgun Sequence of Photorhabdus temperata J3.</title>
        <authorList>
            <person name="Park G.-S."/>
            <person name="Hong S.-J."/>
            <person name="Shin J.-H."/>
        </authorList>
    </citation>
    <scope>NUCLEOTIDE SEQUENCE [LARGE SCALE GENOMIC DNA]</scope>
    <source>
        <strain evidence="2 3">J3</strain>
    </source>
</reference>
<accession>U7QXN3</accession>
<keyword evidence="1" id="KW-1133">Transmembrane helix</keyword>
<protein>
    <submittedName>
        <fullName evidence="2">Uncharacterized protein</fullName>
    </submittedName>
</protein>
<proteinExistence type="predicted"/>
<evidence type="ECO:0000256" key="1">
    <source>
        <dbReference type="SAM" id="Phobius"/>
    </source>
</evidence>
<sequence length="89" mass="9654">MRRGSFTLPLVVKVIAVWLKVRMCGKEKGPGGLQSLARIENTLYSAFFVMVFCCAPLMNVSLAPSGTMRPALKAAVPGPACQRKAVMRQ</sequence>
<comment type="caution">
    <text evidence="2">The sequence shown here is derived from an EMBL/GenBank/DDBJ whole genome shotgun (WGS) entry which is preliminary data.</text>
</comment>
<feature type="transmembrane region" description="Helical" evidence="1">
    <location>
        <begin position="43"/>
        <end position="63"/>
    </location>
</feature>
<keyword evidence="1" id="KW-0812">Transmembrane</keyword>
<dbReference type="Proteomes" id="UP000017133">
    <property type="component" value="Unassembled WGS sequence"/>
</dbReference>
<evidence type="ECO:0000313" key="3">
    <source>
        <dbReference type="Proteomes" id="UP000017133"/>
    </source>
</evidence>